<name>A0AAU7GG60_9MICO</name>
<evidence type="ECO:0000256" key="2">
    <source>
        <dbReference type="ARBA" id="ARBA00022723"/>
    </source>
</evidence>
<dbReference type="PANTHER" id="PTHR30502">
    <property type="entry name" value="2-KETO-3-DEOXY-L-RHAMNONATE ALDOLASE"/>
    <property type="match status" value="1"/>
</dbReference>
<proteinExistence type="inferred from homology"/>
<keyword evidence="2" id="KW-0479">Metal-binding</keyword>
<evidence type="ECO:0000256" key="3">
    <source>
        <dbReference type="ARBA" id="ARBA00023239"/>
    </source>
</evidence>
<dbReference type="InterPro" id="IPR015813">
    <property type="entry name" value="Pyrv/PenolPyrv_kinase-like_dom"/>
</dbReference>
<evidence type="ECO:0000256" key="1">
    <source>
        <dbReference type="ARBA" id="ARBA00005568"/>
    </source>
</evidence>
<dbReference type="PANTHER" id="PTHR30502:SF0">
    <property type="entry name" value="PHOSPHOENOLPYRUVATE CARBOXYLASE FAMILY PROTEIN"/>
    <property type="match status" value="1"/>
</dbReference>
<dbReference type="GO" id="GO:0005737">
    <property type="term" value="C:cytoplasm"/>
    <property type="evidence" value="ECO:0007669"/>
    <property type="project" value="TreeGrafter"/>
</dbReference>
<dbReference type="SUPFAM" id="SSF51621">
    <property type="entry name" value="Phosphoenolpyruvate/pyruvate domain"/>
    <property type="match status" value="1"/>
</dbReference>
<keyword evidence="3 5" id="KW-0456">Lyase</keyword>
<dbReference type="InterPro" id="IPR050251">
    <property type="entry name" value="HpcH-HpaI_aldolase"/>
</dbReference>
<dbReference type="RefSeq" id="WP_348789770.1">
    <property type="nucleotide sequence ID" value="NZ_CP157390.1"/>
</dbReference>
<dbReference type="GO" id="GO:0046872">
    <property type="term" value="F:metal ion binding"/>
    <property type="evidence" value="ECO:0007669"/>
    <property type="project" value="UniProtKB-KW"/>
</dbReference>
<dbReference type="InterPro" id="IPR005000">
    <property type="entry name" value="Aldolase/citrate-lyase_domain"/>
</dbReference>
<protein>
    <submittedName>
        <fullName evidence="5">Aldolase/citrate lyase family protein</fullName>
    </submittedName>
</protein>
<sequence>MKTDDIGADAVPRHAPALLHQAMNSQAAGEFVSAAGYDGRIIDLQHGEVGLDDACRLLRSIPREHGRYAYARVGSIDAAPILRLLDSGARGIIAPTVETAAQAAALVAATKYPPLGGRSLGPTRPALYPGDDYTAAGNRSASAIVQIETRAGYENVDDILAVEGLDSVYIGPADLAVSYGLPGRGDWDDGPVRAAIEDLAVRVRAAGLTLGCYAASPAYARGLIADGLVDYVGLGIDLVFLNHAAQSAIHALRSTT</sequence>
<dbReference type="Gene3D" id="3.20.20.60">
    <property type="entry name" value="Phosphoenolpyruvate-binding domains"/>
    <property type="match status" value="1"/>
</dbReference>
<reference evidence="5" key="1">
    <citation type="submission" date="2024-05" db="EMBL/GenBank/DDBJ databases">
        <title>The Natural Products Discovery Center: Release of the First 8490 Sequenced Strains for Exploring Actinobacteria Biosynthetic Diversity.</title>
        <authorList>
            <person name="Kalkreuter E."/>
            <person name="Kautsar S.A."/>
            <person name="Yang D."/>
            <person name="Bader C.D."/>
            <person name="Teijaro C.N."/>
            <person name="Fluegel L."/>
            <person name="Davis C.M."/>
            <person name="Simpson J.R."/>
            <person name="Lauterbach L."/>
            <person name="Steele A.D."/>
            <person name="Gui C."/>
            <person name="Meng S."/>
            <person name="Li G."/>
            <person name="Viehrig K."/>
            <person name="Ye F."/>
            <person name="Su P."/>
            <person name="Kiefer A.F."/>
            <person name="Nichols A."/>
            <person name="Cepeda A.J."/>
            <person name="Yan W."/>
            <person name="Fan B."/>
            <person name="Jiang Y."/>
            <person name="Adhikari A."/>
            <person name="Zheng C.-J."/>
            <person name="Schuster L."/>
            <person name="Cowan T.M."/>
            <person name="Smanski M.J."/>
            <person name="Chevrette M.G."/>
            <person name="de Carvalho L.P.S."/>
            <person name="Shen B."/>
        </authorList>
    </citation>
    <scope>NUCLEOTIDE SEQUENCE</scope>
    <source>
        <strain evidence="5">NPDC080035</strain>
    </source>
</reference>
<dbReference type="InterPro" id="IPR040442">
    <property type="entry name" value="Pyrv_kinase-like_dom_sf"/>
</dbReference>
<accession>A0AAU7GG60</accession>
<dbReference type="AlphaFoldDB" id="A0AAU7GG60"/>
<gene>
    <name evidence="5" type="ORF">AAME72_08320</name>
</gene>
<dbReference type="Pfam" id="PF03328">
    <property type="entry name" value="HpcH_HpaI"/>
    <property type="match status" value="1"/>
</dbReference>
<dbReference type="EMBL" id="CP157390">
    <property type="protein sequence ID" value="XBM49860.1"/>
    <property type="molecule type" value="Genomic_DNA"/>
</dbReference>
<evidence type="ECO:0000313" key="5">
    <source>
        <dbReference type="EMBL" id="XBM49860.1"/>
    </source>
</evidence>
<evidence type="ECO:0000259" key="4">
    <source>
        <dbReference type="Pfam" id="PF03328"/>
    </source>
</evidence>
<comment type="similarity">
    <text evidence="1">Belongs to the HpcH/HpaI aldolase family.</text>
</comment>
<feature type="domain" description="HpcH/HpaI aldolase/citrate lyase" evidence="4">
    <location>
        <begin position="22"/>
        <end position="242"/>
    </location>
</feature>
<dbReference type="GO" id="GO:0016832">
    <property type="term" value="F:aldehyde-lyase activity"/>
    <property type="evidence" value="ECO:0007669"/>
    <property type="project" value="TreeGrafter"/>
</dbReference>
<organism evidence="5">
    <name type="scientific">Leifsonia sp. NPDC080035</name>
    <dbReference type="NCBI Taxonomy" id="3143936"/>
    <lineage>
        <taxon>Bacteria</taxon>
        <taxon>Bacillati</taxon>
        <taxon>Actinomycetota</taxon>
        <taxon>Actinomycetes</taxon>
        <taxon>Micrococcales</taxon>
        <taxon>Microbacteriaceae</taxon>
        <taxon>Leifsonia</taxon>
    </lineage>
</organism>